<sequence length="196" mass="22217">MVESPFNKFKEDKIRVMLIDDLDAYDSYYDDLSSAKAVLMENPSSCDPKVLSKVPYSNSYLNDMINQDVQEMQYYEHTHVDDFEDNEIHSGSNIILYSRYLLKNNRDAHEELLVYVSQTCPNSPKPREKLVVVTPINKYKRVRFVEPVTSSSNIPKRTNSLKTKDSNKPLLTSTGLKPTTSASGSKPSGNTNVVPT</sequence>
<proteinExistence type="predicted"/>
<dbReference type="AlphaFoldDB" id="A0A6L2KVC1"/>
<organism evidence="2">
    <name type="scientific">Tanacetum cinerariifolium</name>
    <name type="common">Dalmatian daisy</name>
    <name type="synonym">Chrysanthemum cinerariifolium</name>
    <dbReference type="NCBI Taxonomy" id="118510"/>
    <lineage>
        <taxon>Eukaryota</taxon>
        <taxon>Viridiplantae</taxon>
        <taxon>Streptophyta</taxon>
        <taxon>Embryophyta</taxon>
        <taxon>Tracheophyta</taxon>
        <taxon>Spermatophyta</taxon>
        <taxon>Magnoliopsida</taxon>
        <taxon>eudicotyledons</taxon>
        <taxon>Gunneridae</taxon>
        <taxon>Pentapetalae</taxon>
        <taxon>asterids</taxon>
        <taxon>campanulids</taxon>
        <taxon>Asterales</taxon>
        <taxon>Asteraceae</taxon>
        <taxon>Asteroideae</taxon>
        <taxon>Anthemideae</taxon>
        <taxon>Anthemidinae</taxon>
        <taxon>Tanacetum</taxon>
    </lineage>
</organism>
<gene>
    <name evidence="2" type="ORF">Tci_023933</name>
</gene>
<comment type="caution">
    <text evidence="2">The sequence shown here is derived from an EMBL/GenBank/DDBJ whole genome shotgun (WGS) entry which is preliminary data.</text>
</comment>
<evidence type="ECO:0000256" key="1">
    <source>
        <dbReference type="SAM" id="MobiDB-lite"/>
    </source>
</evidence>
<name>A0A6L2KVC1_TANCI</name>
<reference evidence="2" key="1">
    <citation type="journal article" date="2019" name="Sci. Rep.">
        <title>Draft genome of Tanacetum cinerariifolium, the natural source of mosquito coil.</title>
        <authorList>
            <person name="Yamashiro T."/>
            <person name="Shiraishi A."/>
            <person name="Satake H."/>
            <person name="Nakayama K."/>
        </authorList>
    </citation>
    <scope>NUCLEOTIDE SEQUENCE</scope>
</reference>
<feature type="region of interest" description="Disordered" evidence="1">
    <location>
        <begin position="149"/>
        <end position="196"/>
    </location>
</feature>
<dbReference type="EMBL" id="BKCJ010002945">
    <property type="protein sequence ID" value="GEU51955.1"/>
    <property type="molecule type" value="Genomic_DNA"/>
</dbReference>
<protein>
    <submittedName>
        <fullName evidence="2">Uncharacterized protein</fullName>
    </submittedName>
</protein>
<evidence type="ECO:0000313" key="2">
    <source>
        <dbReference type="EMBL" id="GEU51955.1"/>
    </source>
</evidence>
<feature type="compositionally biased region" description="Polar residues" evidence="1">
    <location>
        <begin position="169"/>
        <end position="196"/>
    </location>
</feature>
<feature type="compositionally biased region" description="Polar residues" evidence="1">
    <location>
        <begin position="149"/>
        <end position="161"/>
    </location>
</feature>
<accession>A0A6L2KVC1</accession>